<proteinExistence type="predicted"/>
<dbReference type="PANTHER" id="PTHR33103:SF19">
    <property type="entry name" value="OS09G0544700 PROTEIN"/>
    <property type="match status" value="1"/>
</dbReference>
<evidence type="ECO:0000313" key="1">
    <source>
        <dbReference type="EMBL" id="RVX13863.1"/>
    </source>
</evidence>
<evidence type="ECO:0000313" key="2">
    <source>
        <dbReference type="Proteomes" id="UP000288805"/>
    </source>
</evidence>
<gene>
    <name evidence="1" type="ORF">CK203_010326</name>
</gene>
<organism evidence="1 2">
    <name type="scientific">Vitis vinifera</name>
    <name type="common">Grape</name>
    <dbReference type="NCBI Taxonomy" id="29760"/>
    <lineage>
        <taxon>Eukaryota</taxon>
        <taxon>Viridiplantae</taxon>
        <taxon>Streptophyta</taxon>
        <taxon>Embryophyta</taxon>
        <taxon>Tracheophyta</taxon>
        <taxon>Spermatophyta</taxon>
        <taxon>Magnoliopsida</taxon>
        <taxon>eudicotyledons</taxon>
        <taxon>Gunneridae</taxon>
        <taxon>Pentapetalae</taxon>
        <taxon>rosids</taxon>
        <taxon>Vitales</taxon>
        <taxon>Vitaceae</taxon>
        <taxon>Viteae</taxon>
        <taxon>Vitis</taxon>
    </lineage>
</organism>
<dbReference type="InterPro" id="IPR007750">
    <property type="entry name" value="DUF674"/>
</dbReference>
<reference evidence="1 2" key="1">
    <citation type="journal article" date="2018" name="PLoS Genet.">
        <title>Population sequencing reveals clonal diversity and ancestral inbreeding in the grapevine cultivar Chardonnay.</title>
        <authorList>
            <person name="Roach M.J."/>
            <person name="Johnson D.L."/>
            <person name="Bohlmann J."/>
            <person name="van Vuuren H.J."/>
            <person name="Jones S.J."/>
            <person name="Pretorius I.S."/>
            <person name="Schmidt S.A."/>
            <person name="Borneman A.R."/>
        </authorList>
    </citation>
    <scope>NUCLEOTIDE SEQUENCE [LARGE SCALE GENOMIC DNA]</scope>
    <source>
        <strain evidence="2">cv. Chardonnay</strain>
        <tissue evidence="1">Leaf</tissue>
    </source>
</reference>
<dbReference type="AlphaFoldDB" id="A0A438JY33"/>
<accession>A0A438JY33</accession>
<dbReference type="PANTHER" id="PTHR33103">
    <property type="entry name" value="OS01G0153900 PROTEIN"/>
    <property type="match status" value="1"/>
</dbReference>
<protein>
    <submittedName>
        <fullName evidence="1">Uncharacterized protein</fullName>
    </submittedName>
</protein>
<dbReference type="EMBL" id="QGNW01000023">
    <property type="protein sequence ID" value="RVX13863.1"/>
    <property type="molecule type" value="Genomic_DNA"/>
</dbReference>
<dbReference type="Pfam" id="PF05056">
    <property type="entry name" value="DUF674"/>
    <property type="match status" value="1"/>
</dbReference>
<comment type="caution">
    <text evidence="1">The sequence shown here is derived from an EMBL/GenBank/DDBJ whole genome shotgun (WGS) entry which is preliminary data.</text>
</comment>
<sequence length="188" mass="20838">MASEANYIFSDTEKAEKGYVKGAVTDMVTDALVVKPLSTMSIVDLLNKSNIHEVGGELEEKVVDSTMRDVLDPVVITCKKASGQGVRTHPPMVLLAMVRERNINQLAFYQVSVGALSPYERLSETMVMGCGPCLFVVIACKTRFTLFGHPDDHIRVTHADYPDVLWSGCIMKVVRISMLCQRRLLFLG</sequence>
<dbReference type="Proteomes" id="UP000288805">
    <property type="component" value="Unassembled WGS sequence"/>
</dbReference>
<name>A0A438JY33_VITVI</name>